<comment type="pathway">
    <text evidence="4">Amino-acid biosynthesis; D-alanine biosynthesis; D-alanine from L-alanine: step 1/1.</text>
</comment>
<keyword evidence="3 4" id="KW-0413">Isomerase</keyword>
<proteinExistence type="inferred from homology"/>
<dbReference type="SUPFAM" id="SSF51419">
    <property type="entry name" value="PLP-binding barrel"/>
    <property type="match status" value="1"/>
</dbReference>
<feature type="modified residue" description="N6-(pyridoxal phosphate)lysine" evidence="4 5">
    <location>
        <position position="33"/>
    </location>
</feature>
<dbReference type="Pfam" id="PF00842">
    <property type="entry name" value="Ala_racemase_C"/>
    <property type="match status" value="1"/>
</dbReference>
<evidence type="ECO:0000256" key="6">
    <source>
        <dbReference type="PIRSR" id="PIRSR600821-52"/>
    </source>
</evidence>
<dbReference type="InterPro" id="IPR009006">
    <property type="entry name" value="Ala_racemase/Decarboxylase_C"/>
</dbReference>
<evidence type="ECO:0000313" key="9">
    <source>
        <dbReference type="Proteomes" id="UP000060016"/>
    </source>
</evidence>
<dbReference type="KEGG" id="crie:AK829_07765"/>
<dbReference type="HAMAP" id="MF_01201">
    <property type="entry name" value="Ala_racemase"/>
    <property type="match status" value="1"/>
</dbReference>
<organism evidence="8 9">
    <name type="scientific">Corynebacterium riegelii</name>
    <dbReference type="NCBI Taxonomy" id="156976"/>
    <lineage>
        <taxon>Bacteria</taxon>
        <taxon>Bacillati</taxon>
        <taxon>Actinomycetota</taxon>
        <taxon>Actinomycetes</taxon>
        <taxon>Mycobacteriales</taxon>
        <taxon>Corynebacteriaceae</taxon>
        <taxon>Corynebacterium</taxon>
    </lineage>
</organism>
<comment type="similarity">
    <text evidence="4">Belongs to the alanine racemase family.</text>
</comment>
<sequence>MSLTARIDLDAIAHNTRLLKRQAGDANLVCIVKADAYNHGVVRCVPVMEANGADAFGVATLAEAREVRALTRLPVMCWLWDPSDDIPEGIELAAPTMEHLLRLIDAPFTPTTYLKVETGMHRSGFDESAWDEVFALAAEAEQAGRIRVKGLMSHLAYADNPQDPYTDTQAEQFRAAINRGRAAGLELSCNHLANTAATWTRPDLHFDQVRPGVSLYGIDPIVGAGTGQGASADKGLRPAMSWVADILAVKRIGKGDPVSYGLTWHAPHDGFTAVVPAGYADGVSRAWQPHLQITVRGTRYPVVGRVCMDQMVIWLGANEEGVTAGERAVIFGPGGMSATELAGRIGTIDYEVLCSPKGRTRREYC</sequence>
<dbReference type="GO" id="GO:0030632">
    <property type="term" value="P:D-alanine biosynthetic process"/>
    <property type="evidence" value="ECO:0007669"/>
    <property type="project" value="UniProtKB-UniRule"/>
</dbReference>
<dbReference type="InterPro" id="IPR029066">
    <property type="entry name" value="PLP-binding_barrel"/>
</dbReference>
<feature type="active site" description="Proton acceptor; specific for D-alanine" evidence="4">
    <location>
        <position position="33"/>
    </location>
</feature>
<dbReference type="GO" id="GO:0009252">
    <property type="term" value="P:peptidoglycan biosynthetic process"/>
    <property type="evidence" value="ECO:0007669"/>
    <property type="project" value="TreeGrafter"/>
</dbReference>
<feature type="domain" description="Alanine racemase C-terminal" evidence="7">
    <location>
        <begin position="239"/>
        <end position="365"/>
    </location>
</feature>
<evidence type="ECO:0000256" key="4">
    <source>
        <dbReference type="HAMAP-Rule" id="MF_01201"/>
    </source>
</evidence>
<dbReference type="Gene3D" id="3.20.20.10">
    <property type="entry name" value="Alanine racemase"/>
    <property type="match status" value="1"/>
</dbReference>
<keyword evidence="9" id="KW-1185">Reference proteome</keyword>
<evidence type="ECO:0000256" key="5">
    <source>
        <dbReference type="PIRSR" id="PIRSR600821-50"/>
    </source>
</evidence>
<dbReference type="STRING" id="156976.AK829_07765"/>
<evidence type="ECO:0000259" key="7">
    <source>
        <dbReference type="SMART" id="SM01005"/>
    </source>
</evidence>
<dbReference type="AlphaFoldDB" id="A0A0K1RCE9"/>
<dbReference type="CDD" id="cd00430">
    <property type="entry name" value="PLPDE_III_AR"/>
    <property type="match status" value="1"/>
</dbReference>
<dbReference type="Proteomes" id="UP000060016">
    <property type="component" value="Chromosome"/>
</dbReference>
<evidence type="ECO:0000256" key="1">
    <source>
        <dbReference type="ARBA" id="ARBA00001933"/>
    </source>
</evidence>
<dbReference type="SUPFAM" id="SSF50621">
    <property type="entry name" value="Alanine racemase C-terminal domain-like"/>
    <property type="match status" value="1"/>
</dbReference>
<dbReference type="PRINTS" id="PR00992">
    <property type="entry name" value="ALARACEMASE"/>
</dbReference>
<feature type="binding site" evidence="4 6">
    <location>
        <position position="122"/>
    </location>
    <ligand>
        <name>substrate</name>
    </ligand>
</feature>
<name>A0A0K1RCE9_9CORY</name>
<gene>
    <name evidence="8" type="ORF">AK829_07765</name>
</gene>
<dbReference type="RefSeq" id="WP_052205334.1">
    <property type="nucleotide sequence ID" value="NZ_CP012342.1"/>
</dbReference>
<comment type="cofactor">
    <cofactor evidence="1 4 5">
        <name>pyridoxal 5'-phosphate</name>
        <dbReference type="ChEBI" id="CHEBI:597326"/>
    </cofactor>
</comment>
<dbReference type="PANTHER" id="PTHR30511:SF0">
    <property type="entry name" value="ALANINE RACEMASE, CATABOLIC-RELATED"/>
    <property type="match status" value="1"/>
</dbReference>
<feature type="active site" description="Proton acceptor; specific for L-alanine" evidence="4">
    <location>
        <position position="260"/>
    </location>
</feature>
<dbReference type="Gene3D" id="2.40.37.10">
    <property type="entry name" value="Lyase, Ornithine Decarboxylase, Chain A, domain 1"/>
    <property type="match status" value="1"/>
</dbReference>
<dbReference type="GO" id="GO:0030170">
    <property type="term" value="F:pyridoxal phosphate binding"/>
    <property type="evidence" value="ECO:0007669"/>
    <property type="project" value="UniProtKB-UniRule"/>
</dbReference>
<evidence type="ECO:0000256" key="2">
    <source>
        <dbReference type="ARBA" id="ARBA00022898"/>
    </source>
</evidence>
<evidence type="ECO:0000256" key="3">
    <source>
        <dbReference type="ARBA" id="ARBA00023235"/>
    </source>
</evidence>
<comment type="function">
    <text evidence="4">Catalyzes the interconversion of L-alanine and D-alanine. May also act on other amino acids.</text>
</comment>
<dbReference type="InterPro" id="IPR001608">
    <property type="entry name" value="Ala_racemase_N"/>
</dbReference>
<dbReference type="NCBIfam" id="TIGR00492">
    <property type="entry name" value="alr"/>
    <property type="match status" value="1"/>
</dbReference>
<dbReference type="PATRIC" id="fig|156976.3.peg.1553"/>
<dbReference type="Pfam" id="PF01168">
    <property type="entry name" value="Ala_racemase_N"/>
    <property type="match status" value="1"/>
</dbReference>
<dbReference type="EMBL" id="CP012342">
    <property type="protein sequence ID" value="AKV59068.1"/>
    <property type="molecule type" value="Genomic_DNA"/>
</dbReference>
<reference evidence="8 9" key="1">
    <citation type="submission" date="2015-08" db="EMBL/GenBank/DDBJ databases">
        <authorList>
            <person name="Babu N.S."/>
            <person name="Beckwith C.J."/>
            <person name="Beseler K.G."/>
            <person name="Brison A."/>
            <person name="Carone J.V."/>
            <person name="Caskin T.P."/>
            <person name="Diamond M."/>
            <person name="Durham M.E."/>
            <person name="Foxe J.M."/>
            <person name="Go M."/>
            <person name="Henderson B.A."/>
            <person name="Jones I.B."/>
            <person name="McGettigan J.A."/>
            <person name="Micheletti S.J."/>
            <person name="Nasrallah M.E."/>
            <person name="Ortiz D."/>
            <person name="Piller C.R."/>
            <person name="Privatt S.R."/>
            <person name="Schneider S.L."/>
            <person name="Sharp S."/>
            <person name="Smith T.C."/>
            <person name="Stanton J.D."/>
            <person name="Ullery H.E."/>
            <person name="Wilson R.J."/>
            <person name="Serrano M.G."/>
            <person name="Buck G."/>
            <person name="Lee V."/>
            <person name="Wang Y."/>
            <person name="Carvalho R."/>
            <person name="Voegtly L."/>
            <person name="Shi R."/>
            <person name="Duckworth R."/>
            <person name="Johnson A."/>
            <person name="Loviza R."/>
            <person name="Walstead R."/>
            <person name="Shah Z."/>
            <person name="Kiflezghi M."/>
            <person name="Wade K."/>
            <person name="Ball S.L."/>
            <person name="Bradley K.W."/>
            <person name="Asai D.J."/>
            <person name="Bowman C.A."/>
            <person name="Russell D.A."/>
            <person name="Pope W.H."/>
            <person name="Jacobs-Sera D."/>
            <person name="Hendrix R.W."/>
            <person name="Hatfull G.F."/>
        </authorList>
    </citation>
    <scope>NUCLEOTIDE SEQUENCE [LARGE SCALE GENOMIC DNA]</scope>
    <source>
        <strain evidence="8 9">PUDD_83A45</strain>
    </source>
</reference>
<dbReference type="InterPro" id="IPR011079">
    <property type="entry name" value="Ala_racemase_C"/>
</dbReference>
<evidence type="ECO:0000313" key="8">
    <source>
        <dbReference type="EMBL" id="AKV59068.1"/>
    </source>
</evidence>
<keyword evidence="2 4" id="KW-0663">Pyridoxal phosphate</keyword>
<dbReference type="SMART" id="SM01005">
    <property type="entry name" value="Ala_racemase_C"/>
    <property type="match status" value="1"/>
</dbReference>
<comment type="catalytic activity">
    <reaction evidence="4">
        <text>L-alanine = D-alanine</text>
        <dbReference type="Rhea" id="RHEA:20249"/>
        <dbReference type="ChEBI" id="CHEBI:57416"/>
        <dbReference type="ChEBI" id="CHEBI:57972"/>
        <dbReference type="EC" id="5.1.1.1"/>
    </reaction>
</comment>
<accession>A0A0K1RCE9</accession>
<dbReference type="UniPathway" id="UPA00042">
    <property type="reaction ID" value="UER00497"/>
</dbReference>
<protein>
    <recommendedName>
        <fullName evidence="4">Alanine racemase</fullName>
        <ecNumber evidence="4">5.1.1.1</ecNumber>
    </recommendedName>
</protein>
<dbReference type="GO" id="GO:0005829">
    <property type="term" value="C:cytosol"/>
    <property type="evidence" value="ECO:0007669"/>
    <property type="project" value="TreeGrafter"/>
</dbReference>
<dbReference type="PANTHER" id="PTHR30511">
    <property type="entry name" value="ALANINE RACEMASE"/>
    <property type="match status" value="1"/>
</dbReference>
<dbReference type="InterPro" id="IPR000821">
    <property type="entry name" value="Ala_racemase"/>
</dbReference>
<dbReference type="EC" id="5.1.1.1" evidence="4"/>
<dbReference type="GO" id="GO:0008784">
    <property type="term" value="F:alanine racemase activity"/>
    <property type="evidence" value="ECO:0007669"/>
    <property type="project" value="UniProtKB-UniRule"/>
</dbReference>
<feature type="binding site" evidence="4 6">
    <location>
        <position position="308"/>
    </location>
    <ligand>
        <name>substrate</name>
    </ligand>
</feature>